<protein>
    <recommendedName>
        <fullName evidence="2">Surface lipoprotein assembly modifier C-terminal domain-containing protein</fullName>
    </recommendedName>
</protein>
<evidence type="ECO:0000256" key="1">
    <source>
        <dbReference type="SAM" id="SignalP"/>
    </source>
</evidence>
<organism evidence="3 4">
    <name type="scientific">Thalassovita mediterranea</name>
    <dbReference type="NCBI Taxonomy" id="340021"/>
    <lineage>
        <taxon>Bacteria</taxon>
        <taxon>Pseudomonadati</taxon>
        <taxon>Pseudomonadota</taxon>
        <taxon>Alphaproteobacteria</taxon>
        <taxon>Rhodobacterales</taxon>
        <taxon>Roseobacteraceae</taxon>
        <taxon>Thalassovita</taxon>
    </lineage>
</organism>
<dbReference type="AlphaFoldDB" id="A0A0N7M2F4"/>
<evidence type="ECO:0000313" key="4">
    <source>
        <dbReference type="Proteomes" id="UP000051681"/>
    </source>
</evidence>
<dbReference type="EMBL" id="CYSF01000018">
    <property type="protein sequence ID" value="CUH85955.1"/>
    <property type="molecule type" value="Genomic_DNA"/>
</dbReference>
<accession>A0A0N7M2F4</accession>
<feature type="domain" description="Surface lipoprotein assembly modifier C-terminal" evidence="2">
    <location>
        <begin position="279"/>
        <end position="467"/>
    </location>
</feature>
<dbReference type="Proteomes" id="UP000051681">
    <property type="component" value="Unassembled WGS sequence"/>
</dbReference>
<sequence>MTRYARTRRRARHALCVTALLLALPLTVQGAEQVRLSPEQAHQVARQALVQGNPQLAYDLALGLLQRNPHDGGAHFIIARAHSQMRQPQKGRRAARLAYRHATEKNDKFHAAQLAAKLAVEADRPGAAQFWLRRSLINLPDPAMRDRVAKDYQILRRLSPWEYRLNLSFAPSDNLNNGADSPYSLIDGVPVVGLLSGSAQALSGVAGQADLSVRYRLAHSKTHSRHIGLRYFGKRVRLSDAARDLAPNVQDSDLAFDYAEIGLNEVRKATTGSWRYGLSVGQSWSGGEKFQRSARINLSRSLPIGARTGLSLSTQLERLRHEGSRPDVHGVTLSGHFSHRTEDWGDWTLNLSAKRENSDNINADRDQLAARLSWAPDLSARPALANMAPVFTLGASTQRYDSYNAGLMVPGGRRDETVFGQVEVTLKALDYGGFAPSLNLRSKRSTSNVSRFDTRETTVSLGFRSTF</sequence>
<gene>
    <name evidence="3" type="ORF">TM5383_03198</name>
</gene>
<evidence type="ECO:0000259" key="2">
    <source>
        <dbReference type="Pfam" id="PF04575"/>
    </source>
</evidence>
<dbReference type="Pfam" id="PF04575">
    <property type="entry name" value="SlipAM"/>
    <property type="match status" value="1"/>
</dbReference>
<keyword evidence="4" id="KW-1185">Reference proteome</keyword>
<dbReference type="STRING" id="340021.TM5383_03198"/>
<name>A0A0N7M2F4_9RHOB</name>
<feature type="signal peptide" evidence="1">
    <location>
        <begin position="1"/>
        <end position="30"/>
    </location>
</feature>
<reference evidence="3 4" key="1">
    <citation type="submission" date="2015-09" db="EMBL/GenBank/DDBJ databases">
        <authorList>
            <consortium name="Swine Surveillance"/>
        </authorList>
    </citation>
    <scope>NUCLEOTIDE SEQUENCE [LARGE SCALE GENOMIC DNA]</scope>
    <source>
        <strain evidence="3 4">CECT 8383</strain>
    </source>
</reference>
<evidence type="ECO:0000313" key="3">
    <source>
        <dbReference type="EMBL" id="CUH85955.1"/>
    </source>
</evidence>
<proteinExistence type="predicted"/>
<keyword evidence="1" id="KW-0732">Signal</keyword>
<dbReference type="InterPro" id="IPR007655">
    <property type="entry name" value="Slam_C"/>
</dbReference>
<feature type="chain" id="PRO_5006015816" description="Surface lipoprotein assembly modifier C-terminal domain-containing protein" evidence="1">
    <location>
        <begin position="31"/>
        <end position="467"/>
    </location>
</feature>